<proteinExistence type="predicted"/>
<organism evidence="1">
    <name type="scientific">uncultured Caudovirales phage</name>
    <dbReference type="NCBI Taxonomy" id="2100421"/>
    <lineage>
        <taxon>Viruses</taxon>
        <taxon>Duplodnaviria</taxon>
        <taxon>Heunggongvirae</taxon>
        <taxon>Uroviricota</taxon>
        <taxon>Caudoviricetes</taxon>
        <taxon>Peduoviridae</taxon>
        <taxon>Maltschvirus</taxon>
        <taxon>Maltschvirus maltsch</taxon>
    </lineage>
</organism>
<accession>A0A6J7WUB6</accession>
<gene>
    <name evidence="1" type="ORF">UFOVP235_63</name>
</gene>
<reference evidence="1" key="1">
    <citation type="submission" date="2020-05" db="EMBL/GenBank/DDBJ databases">
        <authorList>
            <person name="Chiriac C."/>
            <person name="Salcher M."/>
            <person name="Ghai R."/>
            <person name="Kavagutti S V."/>
        </authorList>
    </citation>
    <scope>NUCLEOTIDE SEQUENCE</scope>
</reference>
<name>A0A6J7WUB6_9CAUD</name>
<protein>
    <submittedName>
        <fullName evidence="1">Uncharacterized protein</fullName>
    </submittedName>
</protein>
<evidence type="ECO:0000313" key="1">
    <source>
        <dbReference type="EMBL" id="CAB5220425.1"/>
    </source>
</evidence>
<dbReference type="EMBL" id="LR798282">
    <property type="protein sequence ID" value="CAB5220425.1"/>
    <property type="molecule type" value="Genomic_DNA"/>
</dbReference>
<sequence length="96" mass="10662">MSEGHLKLKAGEIHLRFNENSDDSEKAMVVIKEFVPMMMDILVEVDAHPMALFAALFVTSIGTLKANGQEAFCKALIEKAEQIVRETPDFSNASKH</sequence>